<comment type="caution">
    <text evidence="1">The sequence shown here is derived from an EMBL/GenBank/DDBJ whole genome shotgun (WGS) entry which is preliminary data.</text>
</comment>
<accession>A0A7W8X028</accession>
<evidence type="ECO:0000313" key="1">
    <source>
        <dbReference type="EMBL" id="MBB5512827.1"/>
    </source>
</evidence>
<name>A0A7W8X028_9MICC</name>
<gene>
    <name evidence="1" type="ORF">HD598_001514</name>
</gene>
<dbReference type="Proteomes" id="UP000580797">
    <property type="component" value="Unassembled WGS sequence"/>
</dbReference>
<dbReference type="AlphaFoldDB" id="A0A7W8X028"/>
<dbReference type="EMBL" id="JACHDR010000001">
    <property type="protein sequence ID" value="MBB5512827.1"/>
    <property type="molecule type" value="Genomic_DNA"/>
</dbReference>
<organism evidence="1 2">
    <name type="scientific">Neomicrococcus aestuarii</name>
    <dbReference type="NCBI Taxonomy" id="556325"/>
    <lineage>
        <taxon>Bacteria</taxon>
        <taxon>Bacillati</taxon>
        <taxon>Actinomycetota</taxon>
        <taxon>Actinomycetes</taxon>
        <taxon>Micrococcales</taxon>
        <taxon>Micrococcaceae</taxon>
        <taxon>Neomicrococcus</taxon>
    </lineage>
</organism>
<reference evidence="1 2" key="1">
    <citation type="submission" date="2020-08" db="EMBL/GenBank/DDBJ databases">
        <title>Sequencing the genomes of 1000 actinobacteria strains.</title>
        <authorList>
            <person name="Klenk H.-P."/>
        </authorList>
    </citation>
    <scope>NUCLEOTIDE SEQUENCE [LARGE SCALE GENOMIC DNA]</scope>
    <source>
        <strain evidence="1 2">DSM 105783</strain>
    </source>
</reference>
<sequence length="42" mass="5288">MRNHHPSASKRIPKRREAVYYDSRPRERWEAQFPLEMIHRVR</sequence>
<protein>
    <submittedName>
        <fullName evidence="1">Uncharacterized protein</fullName>
    </submittedName>
</protein>
<proteinExistence type="predicted"/>
<evidence type="ECO:0000313" key="2">
    <source>
        <dbReference type="Proteomes" id="UP000580797"/>
    </source>
</evidence>